<dbReference type="EMBL" id="JBHFFA010000006">
    <property type="protein sequence ID" value="KAL2622776.1"/>
    <property type="molecule type" value="Genomic_DNA"/>
</dbReference>
<keyword evidence="3" id="KW-1185">Reference proteome</keyword>
<feature type="region of interest" description="Disordered" evidence="1">
    <location>
        <begin position="107"/>
        <end position="138"/>
    </location>
</feature>
<accession>A0ABD1Y7P1</accession>
<dbReference type="AlphaFoldDB" id="A0ABD1Y7P1"/>
<proteinExistence type="predicted"/>
<reference evidence="2 3" key="1">
    <citation type="submission" date="2024-09" db="EMBL/GenBank/DDBJ databases">
        <title>Chromosome-scale assembly of Riccia fluitans.</title>
        <authorList>
            <person name="Paukszto L."/>
            <person name="Sawicki J."/>
            <person name="Karawczyk K."/>
            <person name="Piernik-Szablinska J."/>
            <person name="Szczecinska M."/>
            <person name="Mazdziarz M."/>
        </authorList>
    </citation>
    <scope>NUCLEOTIDE SEQUENCE [LARGE SCALE GENOMIC DNA]</scope>
    <source>
        <strain evidence="2">Rf_01</strain>
        <tissue evidence="2">Aerial parts of the thallus</tissue>
    </source>
</reference>
<gene>
    <name evidence="2" type="ORF">R1flu_002981</name>
</gene>
<organism evidence="2 3">
    <name type="scientific">Riccia fluitans</name>
    <dbReference type="NCBI Taxonomy" id="41844"/>
    <lineage>
        <taxon>Eukaryota</taxon>
        <taxon>Viridiplantae</taxon>
        <taxon>Streptophyta</taxon>
        <taxon>Embryophyta</taxon>
        <taxon>Marchantiophyta</taxon>
        <taxon>Marchantiopsida</taxon>
        <taxon>Marchantiidae</taxon>
        <taxon>Marchantiales</taxon>
        <taxon>Ricciaceae</taxon>
        <taxon>Riccia</taxon>
    </lineage>
</organism>
<evidence type="ECO:0000313" key="3">
    <source>
        <dbReference type="Proteomes" id="UP001605036"/>
    </source>
</evidence>
<name>A0ABD1Y7P1_9MARC</name>
<sequence>MDTTEVGALVEDNRSSGVGERQGSQPRMRGATQTLLPFPGVAYPLERPNFTGLGVSEPRNDLSNQGVGAVRFFLRYKNWMQGNEARPFFLQHKKKLVVLRESRLMKKRQWHKVGGRSKSPANQLEQSRTEPKEPIRHV</sequence>
<feature type="region of interest" description="Disordered" evidence="1">
    <location>
        <begin position="1"/>
        <end position="31"/>
    </location>
</feature>
<evidence type="ECO:0000313" key="2">
    <source>
        <dbReference type="EMBL" id="KAL2622776.1"/>
    </source>
</evidence>
<comment type="caution">
    <text evidence="2">The sequence shown here is derived from an EMBL/GenBank/DDBJ whole genome shotgun (WGS) entry which is preliminary data.</text>
</comment>
<feature type="compositionally biased region" description="Basic and acidic residues" evidence="1">
    <location>
        <begin position="127"/>
        <end position="138"/>
    </location>
</feature>
<dbReference type="Proteomes" id="UP001605036">
    <property type="component" value="Unassembled WGS sequence"/>
</dbReference>
<evidence type="ECO:0000256" key="1">
    <source>
        <dbReference type="SAM" id="MobiDB-lite"/>
    </source>
</evidence>
<protein>
    <submittedName>
        <fullName evidence="2">Uncharacterized protein</fullName>
    </submittedName>
</protein>